<dbReference type="OMA" id="QIWNENH"/>
<evidence type="ECO:0000256" key="1">
    <source>
        <dbReference type="ARBA" id="ARBA00001966"/>
    </source>
</evidence>
<dbReference type="GeneID" id="14874972"/>
<dbReference type="GO" id="GO:0046872">
    <property type="term" value="F:metal ion binding"/>
    <property type="evidence" value="ECO:0007669"/>
    <property type="project" value="UniProtKB-KW"/>
</dbReference>
<dbReference type="Proteomes" id="UP000007797">
    <property type="component" value="Unassembled WGS sequence"/>
</dbReference>
<evidence type="ECO:0000313" key="11">
    <source>
        <dbReference type="EMBL" id="EGG23753.1"/>
    </source>
</evidence>
<dbReference type="InterPro" id="IPR042265">
    <property type="entry name" value="DPH1/DPH2_3"/>
</dbReference>
<dbReference type="STRING" id="1054147.F4PN63"/>
<accession>F4PN63</accession>
<dbReference type="FunFam" id="3.40.50.11840:FF:000002">
    <property type="entry name" value="2-(3-amino-3-carboxypropyl)histidine synthase subunit 2"/>
    <property type="match status" value="1"/>
</dbReference>
<name>F4PN63_CACFS</name>
<dbReference type="KEGG" id="dfa:DFA_05888"/>
<evidence type="ECO:0000256" key="10">
    <source>
        <dbReference type="SAM" id="MobiDB-lite"/>
    </source>
</evidence>
<dbReference type="FunFam" id="3.40.50.11860:FF:000001">
    <property type="entry name" value="2-(3-amino-3-carboxypropyl)histidine synthase subunit 2"/>
    <property type="match status" value="1"/>
</dbReference>
<keyword evidence="6" id="KW-0408">Iron</keyword>
<dbReference type="EMBL" id="GL883008">
    <property type="protein sequence ID" value="EGG23753.1"/>
    <property type="molecule type" value="Genomic_DNA"/>
</dbReference>
<organism evidence="11 12">
    <name type="scientific">Cavenderia fasciculata</name>
    <name type="common">Slime mold</name>
    <name type="synonym">Dictyostelium fasciculatum</name>
    <dbReference type="NCBI Taxonomy" id="261658"/>
    <lineage>
        <taxon>Eukaryota</taxon>
        <taxon>Amoebozoa</taxon>
        <taxon>Evosea</taxon>
        <taxon>Eumycetozoa</taxon>
        <taxon>Dictyostelia</taxon>
        <taxon>Acytosteliales</taxon>
        <taxon>Cavenderiaceae</taxon>
        <taxon>Cavenderia</taxon>
    </lineage>
</organism>
<keyword evidence="12" id="KW-1185">Reference proteome</keyword>
<protein>
    <recommendedName>
        <fullName evidence="4">2-(3-amino-3-carboxypropyl)histidine synthase subunit 2</fullName>
    </recommendedName>
    <alternativeName>
        <fullName evidence="8">Diphthamide biosynthesis protein 2</fullName>
    </alternativeName>
    <alternativeName>
        <fullName evidence="9">Diphtheria toxin resistance protein 2</fullName>
    </alternativeName>
</protein>
<dbReference type="GO" id="GO:0090560">
    <property type="term" value="F:2-(3-amino-3-carboxypropyl)histidine synthase activity"/>
    <property type="evidence" value="ECO:0007669"/>
    <property type="project" value="InterPro"/>
</dbReference>
<dbReference type="GO" id="GO:0051536">
    <property type="term" value="F:iron-sulfur cluster binding"/>
    <property type="evidence" value="ECO:0007669"/>
    <property type="project" value="UniProtKB-KW"/>
</dbReference>
<dbReference type="AlphaFoldDB" id="F4PN63"/>
<dbReference type="SFLD" id="SFLDS00032">
    <property type="entry name" value="Radical_SAM_3-amino-3-carboxyp"/>
    <property type="match status" value="1"/>
</dbReference>
<feature type="compositionally biased region" description="Low complexity" evidence="10">
    <location>
        <begin position="234"/>
        <end position="245"/>
    </location>
</feature>
<dbReference type="PANTHER" id="PTHR10762">
    <property type="entry name" value="DIPHTHAMIDE BIOSYNTHESIS PROTEIN"/>
    <property type="match status" value="1"/>
</dbReference>
<sequence>ILSSTQLNSKYSTIQRRRGMGDSTTTIVKPSFFTGDDGQHFTSRSDDSTTTITNTEDVLKNDVIAFNRYFKIQESVETIDRFTFKRVALQMPDTMLWASSTISSRLKSMTKESCDVFILGDTAYGSCCVDEVTASHLSADFIIHYGHSCLSPATKLPVQYVFGSDQLDTSQLLSSIQSTFTDTQEKIIIFYQLEYQYKADELESILLPVYPNIIITKIDNYNNILSNQQPTKISTSTPSSSSSRSCCGDTKQSTSTTSCCNDEKKSTSSSCCNDEKQSSSCCSINNNNIIDTTTTTTIITDKSLIFGRRLKEGFKLEEEIENYKILWIGKDCITLTNLLLNFNKNTFYRCNVDNQESYKINQESLPRNQGLMKRYYISQKCKEANIIGIVVATLTVQKYGETIDKLKQLILNSGKKPYVFVVGRLNVPKLANFSEIDMFVIVACAENTIIDSKEYYKPIATPWEVNLALGNTDWTGEYITDFSRLFPRLNDSVGLTEEQQEENKKDDEISDEEGNKYHYSFTSGKLVKYGSSKKKSATSSTSGEIVSLDDKVKQLSIGSGGVLTTAADVYQTRTYKGLQTKIGETEVTKAVQGQSGIPKQYSTDHI</sequence>
<evidence type="ECO:0000313" key="12">
    <source>
        <dbReference type="Proteomes" id="UP000007797"/>
    </source>
</evidence>
<dbReference type="PANTHER" id="PTHR10762:SF2">
    <property type="entry name" value="2-(3-AMINO-3-CARBOXYPROPYL)HISTIDINE SYNTHASE SUBUNIT 2"/>
    <property type="match status" value="1"/>
</dbReference>
<comment type="pathway">
    <text evidence="2">Protein modification; peptidyl-diphthamide biosynthesis.</text>
</comment>
<keyword evidence="5" id="KW-0479">Metal-binding</keyword>
<dbReference type="InterPro" id="IPR042263">
    <property type="entry name" value="DPH1/DPH2_1"/>
</dbReference>
<evidence type="ECO:0000256" key="3">
    <source>
        <dbReference type="ARBA" id="ARBA00006179"/>
    </source>
</evidence>
<feature type="compositionally biased region" description="Polar residues" evidence="10">
    <location>
        <begin position="267"/>
        <end position="277"/>
    </location>
</feature>
<dbReference type="OrthoDB" id="449241at2759"/>
<feature type="region of interest" description="Disordered" evidence="10">
    <location>
        <begin position="495"/>
        <end position="514"/>
    </location>
</feature>
<feature type="non-terminal residue" evidence="11">
    <location>
        <position position="1"/>
    </location>
</feature>
<feature type="compositionally biased region" description="Polar residues" evidence="10">
    <location>
        <begin position="250"/>
        <end position="260"/>
    </location>
</feature>
<comment type="similarity">
    <text evidence="3">Belongs to the DPH1/DPH2 family. DPH2 subfamily.</text>
</comment>
<proteinExistence type="inferred from homology"/>
<dbReference type="RefSeq" id="XP_004361604.1">
    <property type="nucleotide sequence ID" value="XM_004361547.1"/>
</dbReference>
<dbReference type="SFLD" id="SFLDG01121">
    <property type="entry name" value="Diphthamide_biosynthesis"/>
    <property type="match status" value="1"/>
</dbReference>
<dbReference type="NCBIfam" id="TIGR00322">
    <property type="entry name" value="diphth2_R"/>
    <property type="match status" value="1"/>
</dbReference>
<reference evidence="12" key="1">
    <citation type="journal article" date="2011" name="Genome Res.">
        <title>Phylogeny-wide analysis of social amoeba genomes highlights ancient origins for complex intercellular communication.</title>
        <authorList>
            <person name="Heidel A.J."/>
            <person name="Lawal H.M."/>
            <person name="Felder M."/>
            <person name="Schilde C."/>
            <person name="Helps N.R."/>
            <person name="Tunggal B."/>
            <person name="Rivero F."/>
            <person name="John U."/>
            <person name="Schleicher M."/>
            <person name="Eichinger L."/>
            <person name="Platzer M."/>
            <person name="Noegel A.A."/>
            <person name="Schaap P."/>
            <person name="Gloeckner G."/>
        </authorList>
    </citation>
    <scope>NUCLEOTIDE SEQUENCE [LARGE SCALE GENOMIC DNA]</scope>
    <source>
        <strain evidence="12">SH3</strain>
    </source>
</reference>
<dbReference type="Gene3D" id="3.40.50.11840">
    <property type="entry name" value="Diphthamide synthesis DPH1/DPH2 domain 1"/>
    <property type="match status" value="1"/>
</dbReference>
<comment type="cofactor">
    <cofactor evidence="1">
        <name>[4Fe-4S] cluster</name>
        <dbReference type="ChEBI" id="CHEBI:49883"/>
    </cofactor>
</comment>
<evidence type="ECO:0000256" key="8">
    <source>
        <dbReference type="ARBA" id="ARBA00032573"/>
    </source>
</evidence>
<dbReference type="SFLD" id="SFLDF00408">
    <property type="entry name" value="Diphthamide_biosynthesis_famil"/>
    <property type="match status" value="1"/>
</dbReference>
<dbReference type="GO" id="GO:0017183">
    <property type="term" value="P:protein histidyl modification to diphthamide"/>
    <property type="evidence" value="ECO:0007669"/>
    <property type="project" value="UniProtKB-UniPathway"/>
</dbReference>
<evidence type="ECO:0000256" key="4">
    <source>
        <dbReference type="ARBA" id="ARBA00021914"/>
    </source>
</evidence>
<dbReference type="Gene3D" id="3.40.50.11860">
    <property type="entry name" value="Diphthamide synthesis DPH1/DPH2 domain 3"/>
    <property type="match status" value="1"/>
</dbReference>
<dbReference type="UniPathway" id="UPA00559"/>
<evidence type="ECO:0000256" key="6">
    <source>
        <dbReference type="ARBA" id="ARBA00023004"/>
    </source>
</evidence>
<dbReference type="InterPro" id="IPR016435">
    <property type="entry name" value="DPH1/DPH2"/>
</dbReference>
<evidence type="ECO:0000256" key="7">
    <source>
        <dbReference type="ARBA" id="ARBA00023014"/>
    </source>
</evidence>
<feature type="region of interest" description="Disordered" evidence="10">
    <location>
        <begin position="232"/>
        <end position="277"/>
    </location>
</feature>
<evidence type="ECO:0000256" key="5">
    <source>
        <dbReference type="ARBA" id="ARBA00022723"/>
    </source>
</evidence>
<dbReference type="Pfam" id="PF01866">
    <property type="entry name" value="Diphthamide_syn"/>
    <property type="match status" value="2"/>
</dbReference>
<evidence type="ECO:0000256" key="9">
    <source>
        <dbReference type="ARBA" id="ARBA00032791"/>
    </source>
</evidence>
<keyword evidence="7" id="KW-0411">Iron-sulfur</keyword>
<gene>
    <name evidence="11" type="primary">dph2</name>
    <name evidence="11" type="ORF">DFA_05888</name>
</gene>
<evidence type="ECO:0000256" key="2">
    <source>
        <dbReference type="ARBA" id="ARBA00005156"/>
    </source>
</evidence>